<dbReference type="Pfam" id="PF12051">
    <property type="entry name" value="DUF3533"/>
    <property type="match status" value="1"/>
</dbReference>
<evidence type="ECO:0000259" key="6">
    <source>
        <dbReference type="Pfam" id="PF12051"/>
    </source>
</evidence>
<keyword evidence="2 5" id="KW-0812">Transmembrane</keyword>
<evidence type="ECO:0000256" key="3">
    <source>
        <dbReference type="ARBA" id="ARBA00022989"/>
    </source>
</evidence>
<dbReference type="PANTHER" id="PTHR43077:SF10">
    <property type="entry name" value="TRANSPORT PERMEASE PROTEIN"/>
    <property type="match status" value="1"/>
</dbReference>
<feature type="transmembrane region" description="Helical" evidence="5">
    <location>
        <begin position="236"/>
        <end position="260"/>
    </location>
</feature>
<keyword evidence="4 5" id="KW-0472">Membrane</keyword>
<dbReference type="Proteomes" id="UP001210925">
    <property type="component" value="Unassembled WGS sequence"/>
</dbReference>
<organism evidence="7 8">
    <name type="scientific">Boothiomyces macroporosus</name>
    <dbReference type="NCBI Taxonomy" id="261099"/>
    <lineage>
        <taxon>Eukaryota</taxon>
        <taxon>Fungi</taxon>
        <taxon>Fungi incertae sedis</taxon>
        <taxon>Chytridiomycota</taxon>
        <taxon>Chytridiomycota incertae sedis</taxon>
        <taxon>Chytridiomycetes</taxon>
        <taxon>Rhizophydiales</taxon>
        <taxon>Terramycetaceae</taxon>
        <taxon>Boothiomyces</taxon>
    </lineage>
</organism>
<dbReference type="GO" id="GO:0016020">
    <property type="term" value="C:membrane"/>
    <property type="evidence" value="ECO:0007669"/>
    <property type="project" value="UniProtKB-SubCell"/>
</dbReference>
<feature type="transmembrane region" description="Helical" evidence="5">
    <location>
        <begin position="193"/>
        <end position="215"/>
    </location>
</feature>
<proteinExistence type="predicted"/>
<evidence type="ECO:0000256" key="2">
    <source>
        <dbReference type="ARBA" id="ARBA00022692"/>
    </source>
</evidence>
<evidence type="ECO:0000256" key="5">
    <source>
        <dbReference type="SAM" id="Phobius"/>
    </source>
</evidence>
<name>A0AAD5UEE1_9FUNG</name>
<keyword evidence="8" id="KW-1185">Reference proteome</keyword>
<dbReference type="PANTHER" id="PTHR43077">
    <property type="entry name" value="TRANSPORT PERMEASE YVFS-RELATED"/>
    <property type="match status" value="1"/>
</dbReference>
<dbReference type="EMBL" id="JADGKB010000132">
    <property type="protein sequence ID" value="KAJ3252713.1"/>
    <property type="molecule type" value="Genomic_DNA"/>
</dbReference>
<comment type="caution">
    <text evidence="7">The sequence shown here is derived from an EMBL/GenBank/DDBJ whole genome shotgun (WGS) entry which is preliminary data.</text>
</comment>
<dbReference type="InterPro" id="IPR051328">
    <property type="entry name" value="T7SS_ABC-Transporter"/>
</dbReference>
<comment type="subcellular location">
    <subcellularLocation>
        <location evidence="1">Membrane</location>
        <topology evidence="1">Multi-pass membrane protein</topology>
    </subcellularLocation>
</comment>
<evidence type="ECO:0000256" key="4">
    <source>
        <dbReference type="ARBA" id="ARBA00023136"/>
    </source>
</evidence>
<keyword evidence="3 5" id="KW-1133">Transmembrane helix</keyword>
<feature type="transmembrane region" description="Helical" evidence="5">
    <location>
        <begin position="301"/>
        <end position="321"/>
    </location>
</feature>
<dbReference type="InterPro" id="IPR022703">
    <property type="entry name" value="DUF3533"/>
</dbReference>
<feature type="domain" description="DUF3533" evidence="6">
    <location>
        <begin position="2"/>
        <end position="369"/>
    </location>
</feature>
<gene>
    <name evidence="7" type="ORF">HK103_001326</name>
</gene>
<protein>
    <recommendedName>
        <fullName evidence="6">DUF3533 domain-containing protein</fullName>
    </recommendedName>
</protein>
<evidence type="ECO:0000256" key="1">
    <source>
        <dbReference type="ARBA" id="ARBA00004141"/>
    </source>
</evidence>
<evidence type="ECO:0000313" key="7">
    <source>
        <dbReference type="EMBL" id="KAJ3252713.1"/>
    </source>
</evidence>
<dbReference type="AlphaFoldDB" id="A0AAD5UEE1"/>
<evidence type="ECO:0000313" key="8">
    <source>
        <dbReference type="Proteomes" id="UP001210925"/>
    </source>
</evidence>
<reference evidence="7" key="1">
    <citation type="submission" date="2020-05" db="EMBL/GenBank/DDBJ databases">
        <title>Phylogenomic resolution of chytrid fungi.</title>
        <authorList>
            <person name="Stajich J.E."/>
            <person name="Amses K."/>
            <person name="Simmons R."/>
            <person name="Seto K."/>
            <person name="Myers J."/>
            <person name="Bonds A."/>
            <person name="Quandt C.A."/>
            <person name="Barry K."/>
            <person name="Liu P."/>
            <person name="Grigoriev I."/>
            <person name="Longcore J.E."/>
            <person name="James T.Y."/>
        </authorList>
    </citation>
    <scope>NUCLEOTIDE SEQUENCE</scope>
    <source>
        <strain evidence="7">PLAUS21</strain>
    </source>
</reference>
<sequence>MSKVPVAVLNADTGFDFTNYMDKKDKILALTKNHTLGETVSYFLFSPDSPASSLLDWQPISPFITLDDLNTRLDHGDYWGYVYIPQNFSQTLLLNTVNSTSHLSPNSNGSMSVMFGYDQARQQTVTALLAKLVVGTFTAISQGLANEFIAFAEKSPNGYNDLLVSPKILDSFVTVYINNIHPINVYGQNFSTYITGVVLWIGCLIITSVTFKYFEMGFNNIKKSYNDAGFILRYQFYCNIFPFFLTFVASGSVFLIITILNRGTDFPGNHEPIYIFLFIWLSTIAYLQINCFTATLVGYNNFGMIMSLFLILQLATSAAILDPIVMNSITDITFALPMHHSVKGLRCLMMGSQCNYMGRDVGVLFAWAIGLWLIINMLLYRQILGRLEKSK</sequence>
<accession>A0AAD5UEE1</accession>
<feature type="transmembrane region" description="Helical" evidence="5">
    <location>
        <begin position="272"/>
        <end position="289"/>
    </location>
</feature>
<feature type="transmembrane region" description="Helical" evidence="5">
    <location>
        <begin position="361"/>
        <end position="380"/>
    </location>
</feature>